<dbReference type="GO" id="GO:0000981">
    <property type="term" value="F:DNA-binding transcription factor activity, RNA polymerase II-specific"/>
    <property type="evidence" value="ECO:0007669"/>
    <property type="project" value="TreeGrafter"/>
</dbReference>
<feature type="domain" description="BZIP" evidence="7">
    <location>
        <begin position="223"/>
        <end position="284"/>
    </location>
</feature>
<dbReference type="STRING" id="70415.A0A5S6QDM4"/>
<dbReference type="PANTHER" id="PTHR45996">
    <property type="entry name" value="AGAP001464-PB"/>
    <property type="match status" value="1"/>
</dbReference>
<dbReference type="Gene3D" id="1.20.5.170">
    <property type="match status" value="1"/>
</dbReference>
<protein>
    <submittedName>
        <fullName evidence="9">BZIP domain-containing protein</fullName>
    </submittedName>
</protein>
<evidence type="ECO:0000256" key="2">
    <source>
        <dbReference type="ARBA" id="ARBA00023015"/>
    </source>
</evidence>
<dbReference type="PROSITE" id="PS00036">
    <property type="entry name" value="BZIP_BASIC"/>
    <property type="match status" value="1"/>
</dbReference>
<reference evidence="9" key="1">
    <citation type="submission" date="2019-12" db="UniProtKB">
        <authorList>
            <consortium name="WormBaseParasite"/>
        </authorList>
    </citation>
    <scope>IDENTIFICATION</scope>
</reference>
<evidence type="ECO:0000256" key="1">
    <source>
        <dbReference type="ARBA" id="ARBA00004648"/>
    </source>
</evidence>
<dbReference type="Pfam" id="PF00170">
    <property type="entry name" value="bZIP_1"/>
    <property type="match status" value="1"/>
</dbReference>
<keyword evidence="2" id="KW-0805">Transcription regulation</keyword>
<dbReference type="InterPro" id="IPR051381">
    <property type="entry name" value="CREB_ATF_subfamily"/>
</dbReference>
<evidence type="ECO:0000256" key="4">
    <source>
        <dbReference type="ARBA" id="ARBA00023163"/>
    </source>
</evidence>
<dbReference type="WBParaSite" id="TMUE_1000005284.1">
    <property type="protein sequence ID" value="TMUE_1000005284.1"/>
    <property type="gene ID" value="WBGene00287826"/>
</dbReference>
<dbReference type="InterPro" id="IPR046347">
    <property type="entry name" value="bZIP_sf"/>
</dbReference>
<dbReference type="PANTHER" id="PTHR45996:SF3">
    <property type="entry name" value="CREB-H TRANSCRIPTION FACTOR HOMOLOG LET-607"/>
    <property type="match status" value="1"/>
</dbReference>
<name>A0A5S6QDM4_TRIMR</name>
<evidence type="ECO:0000256" key="3">
    <source>
        <dbReference type="ARBA" id="ARBA00023125"/>
    </source>
</evidence>
<sequence length="470" mass="52631">MDFHLGQEMLFSDIPLKDELLTSIGQQAFVHVNQPKLPSLADEKLYVVNGGHIWSSKSKTVQAGVVKQETVQEINDNGDTSDYRKAQFNRKTGYDDQLYDEHSYALPPYLQKMGNTGSSMHMTDDSADRFGASTDGDESERDAIGDCPVDLRMKEDRLLPGGSHRRQFDCTLRSKQLSQSIAAHNKSCTILPLTEEENRMCEKEGIKMPLKFPLSKTEERIVKRVRRKIRNKRSAQESRKRKQAYVEALEKKVKSCTMETQTLQNRVKVILTKNRDLEQEVARMKMLLDDSEKNQSTSAYVTVFILSVAMIFSRMQASMNEATAAVPTSDCIATEMQTNDQCPFGLFESMGCERVAAVAALEDNIDGGVFQLNSVAVNDDFVLPAAELEFSDFLGQSFSSETALFSFNTDELSFGQPNFPEESKVNISELTCQEELLNNNFGYNGGIGSTLGNDLNASWCTSLPTSFFED</sequence>
<keyword evidence="3" id="KW-0238">DNA-binding</keyword>
<dbReference type="GO" id="GO:0005789">
    <property type="term" value="C:endoplasmic reticulum membrane"/>
    <property type="evidence" value="ECO:0007669"/>
    <property type="project" value="UniProtKB-SubCell"/>
</dbReference>
<keyword evidence="4" id="KW-0804">Transcription</keyword>
<evidence type="ECO:0000313" key="9">
    <source>
        <dbReference type="WBParaSite" id="TMUE_1000005284.1"/>
    </source>
</evidence>
<dbReference type="Proteomes" id="UP000046395">
    <property type="component" value="Unassembled WGS sequence"/>
</dbReference>
<comment type="subcellular location">
    <subcellularLocation>
        <location evidence="1">Endoplasmic reticulum membrane</location>
        <topology evidence="1">Single-pass type II membrane protein</topology>
    </subcellularLocation>
</comment>
<feature type="coiled-coil region" evidence="6">
    <location>
        <begin position="232"/>
        <end position="294"/>
    </location>
</feature>
<dbReference type="PROSITE" id="PS50217">
    <property type="entry name" value="BZIP"/>
    <property type="match status" value="1"/>
</dbReference>
<dbReference type="CDD" id="cd14689">
    <property type="entry name" value="bZIP_CREB3"/>
    <property type="match status" value="1"/>
</dbReference>
<dbReference type="SMART" id="SM00338">
    <property type="entry name" value="BRLZ"/>
    <property type="match status" value="1"/>
</dbReference>
<keyword evidence="8" id="KW-1185">Reference proteome</keyword>
<organism evidence="8 9">
    <name type="scientific">Trichuris muris</name>
    <name type="common">Mouse whipworm</name>
    <dbReference type="NCBI Taxonomy" id="70415"/>
    <lineage>
        <taxon>Eukaryota</taxon>
        <taxon>Metazoa</taxon>
        <taxon>Ecdysozoa</taxon>
        <taxon>Nematoda</taxon>
        <taxon>Enoplea</taxon>
        <taxon>Dorylaimia</taxon>
        <taxon>Trichinellida</taxon>
        <taxon>Trichuridae</taxon>
        <taxon>Trichuris</taxon>
    </lineage>
</organism>
<evidence type="ECO:0000313" key="8">
    <source>
        <dbReference type="Proteomes" id="UP000046395"/>
    </source>
</evidence>
<dbReference type="SUPFAM" id="SSF57959">
    <property type="entry name" value="Leucine zipper domain"/>
    <property type="match status" value="1"/>
</dbReference>
<evidence type="ECO:0000259" key="7">
    <source>
        <dbReference type="PROSITE" id="PS50217"/>
    </source>
</evidence>
<keyword evidence="6" id="KW-0175">Coiled coil</keyword>
<keyword evidence="5" id="KW-0539">Nucleus</keyword>
<evidence type="ECO:0000256" key="6">
    <source>
        <dbReference type="SAM" id="Coils"/>
    </source>
</evidence>
<dbReference type="GO" id="GO:0000978">
    <property type="term" value="F:RNA polymerase II cis-regulatory region sequence-specific DNA binding"/>
    <property type="evidence" value="ECO:0007669"/>
    <property type="project" value="TreeGrafter"/>
</dbReference>
<dbReference type="GO" id="GO:0005634">
    <property type="term" value="C:nucleus"/>
    <property type="evidence" value="ECO:0007669"/>
    <property type="project" value="TreeGrafter"/>
</dbReference>
<dbReference type="AlphaFoldDB" id="A0A5S6QDM4"/>
<accession>A0A5S6QDM4</accession>
<evidence type="ECO:0000256" key="5">
    <source>
        <dbReference type="ARBA" id="ARBA00023242"/>
    </source>
</evidence>
<dbReference type="InterPro" id="IPR004827">
    <property type="entry name" value="bZIP"/>
</dbReference>
<proteinExistence type="predicted"/>